<evidence type="ECO:0000313" key="1">
    <source>
        <dbReference type="EMBL" id="PWR11986.1"/>
    </source>
</evidence>
<protein>
    <submittedName>
        <fullName evidence="1">Uncharacterized protein</fullName>
    </submittedName>
</protein>
<dbReference type="Proteomes" id="UP000246050">
    <property type="component" value="Unassembled WGS sequence"/>
</dbReference>
<sequence>MVERRGDRWEGGQLVDGVLDAAQIIGAAHGLDAGHRVGRQWRSHGLSVPSVTYALRVGAGVLVYRLVLMPDGMSGSVVVR</sequence>
<organism evidence="1 2">
    <name type="scientific">Micromonospora sicca</name>
    <dbReference type="NCBI Taxonomy" id="2202420"/>
    <lineage>
        <taxon>Bacteria</taxon>
        <taxon>Bacillati</taxon>
        <taxon>Actinomycetota</taxon>
        <taxon>Actinomycetes</taxon>
        <taxon>Micromonosporales</taxon>
        <taxon>Micromonosporaceae</taxon>
        <taxon>Micromonospora</taxon>
    </lineage>
</organism>
<reference evidence="1 2" key="1">
    <citation type="submission" date="2018-05" db="EMBL/GenBank/DDBJ databases">
        <title>Micromonosporas from Atacama Desert.</title>
        <authorList>
            <person name="Carro L."/>
            <person name="Golinska P."/>
            <person name="Klenk H.-P."/>
            <person name="Goodfellow M."/>
        </authorList>
    </citation>
    <scope>NUCLEOTIDE SEQUENCE [LARGE SCALE GENOMIC DNA]</scope>
    <source>
        <strain evidence="1 2">4G51</strain>
    </source>
</reference>
<dbReference type="AlphaFoldDB" id="A0A317DE19"/>
<proteinExistence type="predicted"/>
<dbReference type="EMBL" id="QGKS01000302">
    <property type="protein sequence ID" value="PWR11986.1"/>
    <property type="molecule type" value="Genomic_DNA"/>
</dbReference>
<gene>
    <name evidence="1" type="ORF">DKT69_25310</name>
</gene>
<evidence type="ECO:0000313" key="2">
    <source>
        <dbReference type="Proteomes" id="UP000246050"/>
    </source>
</evidence>
<accession>A0A317DE19</accession>
<name>A0A317DE19_9ACTN</name>
<comment type="caution">
    <text evidence="1">The sequence shown here is derived from an EMBL/GenBank/DDBJ whole genome shotgun (WGS) entry which is preliminary data.</text>
</comment>